<evidence type="ECO:0000313" key="8">
    <source>
        <dbReference type="Proteomes" id="UP000223913"/>
    </source>
</evidence>
<dbReference type="OrthoDB" id="9812094at2"/>
<feature type="transmembrane region" description="Helical" evidence="6">
    <location>
        <begin position="318"/>
        <end position="343"/>
    </location>
</feature>
<feature type="transmembrane region" description="Helical" evidence="6">
    <location>
        <begin position="145"/>
        <end position="163"/>
    </location>
</feature>
<evidence type="ECO:0000256" key="3">
    <source>
        <dbReference type="ARBA" id="ARBA00022692"/>
    </source>
</evidence>
<dbReference type="InterPro" id="IPR022791">
    <property type="entry name" value="L-PG_synthase/AglD"/>
</dbReference>
<organism evidence="7 8">
    <name type="scientific">Flavilitoribacter nigricans (strain ATCC 23147 / DSM 23189 / NBRC 102662 / NCIMB 1420 / SS-2)</name>
    <name type="common">Lewinella nigricans</name>
    <dbReference type="NCBI Taxonomy" id="1122177"/>
    <lineage>
        <taxon>Bacteria</taxon>
        <taxon>Pseudomonadati</taxon>
        <taxon>Bacteroidota</taxon>
        <taxon>Saprospiria</taxon>
        <taxon>Saprospirales</taxon>
        <taxon>Lewinellaceae</taxon>
        <taxon>Flavilitoribacter</taxon>
    </lineage>
</organism>
<dbReference type="AlphaFoldDB" id="A0A2D0N5J8"/>
<dbReference type="Proteomes" id="UP000223913">
    <property type="component" value="Unassembled WGS sequence"/>
</dbReference>
<keyword evidence="8" id="KW-1185">Reference proteome</keyword>
<dbReference type="PANTHER" id="PTHR39087">
    <property type="entry name" value="UPF0104 MEMBRANE PROTEIN MJ1595"/>
    <property type="match status" value="1"/>
</dbReference>
<keyword evidence="4 6" id="KW-1133">Transmembrane helix</keyword>
<feature type="transmembrane region" description="Helical" evidence="6">
    <location>
        <begin position="62"/>
        <end position="78"/>
    </location>
</feature>
<dbReference type="GO" id="GO:0005886">
    <property type="term" value="C:plasma membrane"/>
    <property type="evidence" value="ECO:0007669"/>
    <property type="project" value="UniProtKB-SubCell"/>
</dbReference>
<keyword evidence="3 6" id="KW-0812">Transmembrane</keyword>
<feature type="transmembrane region" description="Helical" evidence="6">
    <location>
        <begin position="90"/>
        <end position="109"/>
    </location>
</feature>
<feature type="transmembrane region" description="Helical" evidence="6">
    <location>
        <begin position="183"/>
        <end position="204"/>
    </location>
</feature>
<feature type="transmembrane region" description="Helical" evidence="6">
    <location>
        <begin position="7"/>
        <end position="26"/>
    </location>
</feature>
<feature type="transmembrane region" description="Helical" evidence="6">
    <location>
        <begin position="238"/>
        <end position="262"/>
    </location>
</feature>
<evidence type="ECO:0000256" key="4">
    <source>
        <dbReference type="ARBA" id="ARBA00022989"/>
    </source>
</evidence>
<proteinExistence type="predicted"/>
<dbReference type="EMBL" id="PDUD01000034">
    <property type="protein sequence ID" value="PHN03043.1"/>
    <property type="molecule type" value="Genomic_DNA"/>
</dbReference>
<protein>
    <submittedName>
        <fullName evidence="7">TIGR00374 family protein</fullName>
    </submittedName>
</protein>
<feature type="transmembrane region" description="Helical" evidence="6">
    <location>
        <begin position="274"/>
        <end position="298"/>
    </location>
</feature>
<evidence type="ECO:0000256" key="1">
    <source>
        <dbReference type="ARBA" id="ARBA00004651"/>
    </source>
</evidence>
<evidence type="ECO:0000313" key="7">
    <source>
        <dbReference type="EMBL" id="PHN03043.1"/>
    </source>
</evidence>
<comment type="subcellular location">
    <subcellularLocation>
        <location evidence="1">Cell membrane</location>
        <topology evidence="1">Multi-pass membrane protein</topology>
    </subcellularLocation>
</comment>
<dbReference type="RefSeq" id="WP_099153485.1">
    <property type="nucleotide sequence ID" value="NZ_PDUD01000034.1"/>
</dbReference>
<evidence type="ECO:0000256" key="5">
    <source>
        <dbReference type="ARBA" id="ARBA00023136"/>
    </source>
</evidence>
<sequence length="353" mass="39617">MKAILINILKFLLFLGIGLVILYLVYQNQNTAYQEECALKGIPEAECSLVTKVLQDFGRVDYFWIIMVLLAFTISNISRAKRWQMLIRPLGYNVRLINAFLTVVIGYFANLGLPRMGEIVKPGLLARYERAPLEKIMGTAVADRVFDVISILLVTAFAFILEFDRIWAFFSEYASIPGEGSGLGTLILILSLILVAAIIVFWIFRKQIMASKLALKIRDLALGFLQGLQTVRQLDRPFWFIFHSINIWVMYYLMTYLCFFAFPPTSELSATAALLVFVFGGWGIVIPSPGGMGSYHFLAQTALTMYGVSGEDGFSWAMIAFISIQLGCNILIGLIGLILLPIINRNYQPALQT</sequence>
<dbReference type="Pfam" id="PF03706">
    <property type="entry name" value="LPG_synthase_TM"/>
    <property type="match status" value="1"/>
</dbReference>
<reference evidence="7 8" key="1">
    <citation type="submission" date="2017-10" db="EMBL/GenBank/DDBJ databases">
        <title>The draft genome sequence of Lewinella nigricans NBRC 102662.</title>
        <authorList>
            <person name="Wang K."/>
        </authorList>
    </citation>
    <scope>NUCLEOTIDE SEQUENCE [LARGE SCALE GENOMIC DNA]</scope>
    <source>
        <strain evidence="7 8">NBRC 102662</strain>
    </source>
</reference>
<keyword evidence="5 6" id="KW-0472">Membrane</keyword>
<comment type="caution">
    <text evidence="7">The sequence shown here is derived from an EMBL/GenBank/DDBJ whole genome shotgun (WGS) entry which is preliminary data.</text>
</comment>
<evidence type="ECO:0000256" key="6">
    <source>
        <dbReference type="SAM" id="Phobius"/>
    </source>
</evidence>
<keyword evidence="2" id="KW-1003">Cell membrane</keyword>
<dbReference type="PANTHER" id="PTHR39087:SF2">
    <property type="entry name" value="UPF0104 MEMBRANE PROTEIN MJ1595"/>
    <property type="match status" value="1"/>
</dbReference>
<name>A0A2D0N5J8_FLAN2</name>
<accession>A0A2D0N5J8</accession>
<evidence type="ECO:0000256" key="2">
    <source>
        <dbReference type="ARBA" id="ARBA00022475"/>
    </source>
</evidence>
<dbReference type="NCBIfam" id="TIGR00374">
    <property type="entry name" value="flippase-like domain"/>
    <property type="match status" value="1"/>
</dbReference>
<gene>
    <name evidence="7" type="ORF">CRP01_28580</name>
</gene>